<accession>A0ABW1ZKP2</accession>
<sequence length="156" mass="16036">MRRFALALSLLCTAGLLASCNQESCQNLPACLVPTTNESQPNGGLPGAQPLTLLPGESRTVTVNINRNGVPQAEPLQLLYTGTDAAAPDVVGRSPDGSITVTGSREPFTGDTVQVTVLASAKAQASGTLKTVYVGVKKVNSSPSSFGLINISVLVK</sequence>
<dbReference type="EMBL" id="JBHSWB010000001">
    <property type="protein sequence ID" value="MFC6661408.1"/>
    <property type="molecule type" value="Genomic_DNA"/>
</dbReference>
<keyword evidence="1" id="KW-0732">Signal</keyword>
<keyword evidence="3" id="KW-1185">Reference proteome</keyword>
<dbReference type="Proteomes" id="UP001596317">
    <property type="component" value="Unassembled WGS sequence"/>
</dbReference>
<gene>
    <name evidence="2" type="ORF">ACFP90_14435</name>
</gene>
<feature type="chain" id="PRO_5045693060" description="Lipoprotein" evidence="1">
    <location>
        <begin position="19"/>
        <end position="156"/>
    </location>
</feature>
<evidence type="ECO:0000313" key="3">
    <source>
        <dbReference type="Proteomes" id="UP001596317"/>
    </source>
</evidence>
<proteinExistence type="predicted"/>
<protein>
    <recommendedName>
        <fullName evidence="4">Lipoprotein</fullName>
    </recommendedName>
</protein>
<evidence type="ECO:0000313" key="2">
    <source>
        <dbReference type="EMBL" id="MFC6661408.1"/>
    </source>
</evidence>
<organism evidence="2 3">
    <name type="scientific">Deinococcus multiflagellatus</name>
    <dbReference type="NCBI Taxonomy" id="1656887"/>
    <lineage>
        <taxon>Bacteria</taxon>
        <taxon>Thermotogati</taxon>
        <taxon>Deinococcota</taxon>
        <taxon>Deinococci</taxon>
        <taxon>Deinococcales</taxon>
        <taxon>Deinococcaceae</taxon>
        <taxon>Deinococcus</taxon>
    </lineage>
</organism>
<comment type="caution">
    <text evidence="2">The sequence shown here is derived from an EMBL/GenBank/DDBJ whole genome shotgun (WGS) entry which is preliminary data.</text>
</comment>
<evidence type="ECO:0000256" key="1">
    <source>
        <dbReference type="SAM" id="SignalP"/>
    </source>
</evidence>
<dbReference type="PROSITE" id="PS51257">
    <property type="entry name" value="PROKAR_LIPOPROTEIN"/>
    <property type="match status" value="1"/>
</dbReference>
<evidence type="ECO:0008006" key="4">
    <source>
        <dbReference type="Google" id="ProtNLM"/>
    </source>
</evidence>
<name>A0ABW1ZKP2_9DEIO</name>
<reference evidence="3" key="1">
    <citation type="journal article" date="2019" name="Int. J. Syst. Evol. Microbiol.">
        <title>The Global Catalogue of Microorganisms (GCM) 10K type strain sequencing project: providing services to taxonomists for standard genome sequencing and annotation.</title>
        <authorList>
            <consortium name="The Broad Institute Genomics Platform"/>
            <consortium name="The Broad Institute Genome Sequencing Center for Infectious Disease"/>
            <person name="Wu L."/>
            <person name="Ma J."/>
        </authorList>
    </citation>
    <scope>NUCLEOTIDE SEQUENCE [LARGE SCALE GENOMIC DNA]</scope>
    <source>
        <strain evidence="3">CCUG 63830</strain>
    </source>
</reference>
<dbReference type="RefSeq" id="WP_224610552.1">
    <property type="nucleotide sequence ID" value="NZ_JAIQXV010000015.1"/>
</dbReference>
<feature type="signal peptide" evidence="1">
    <location>
        <begin position="1"/>
        <end position="18"/>
    </location>
</feature>